<dbReference type="GO" id="GO:0003755">
    <property type="term" value="F:peptidyl-prolyl cis-trans isomerase activity"/>
    <property type="evidence" value="ECO:0007669"/>
    <property type="project" value="InterPro"/>
</dbReference>
<feature type="compositionally biased region" description="Basic and acidic residues" evidence="7">
    <location>
        <begin position="301"/>
        <end position="311"/>
    </location>
</feature>
<accession>A0A9N9QEZ6</accession>
<dbReference type="InterPro" id="IPR044666">
    <property type="entry name" value="Cyclophilin_A-like"/>
</dbReference>
<dbReference type="InterPro" id="IPR020892">
    <property type="entry name" value="Cyclophilin-type_PPIase_CS"/>
</dbReference>
<dbReference type="Proteomes" id="UP001152799">
    <property type="component" value="Chromosome 11"/>
</dbReference>
<dbReference type="FunFam" id="2.40.100.10:FF:000007">
    <property type="entry name" value="Peptidyl-prolyl cis-trans isomerase CWC27 homolog"/>
    <property type="match status" value="1"/>
</dbReference>
<evidence type="ECO:0000256" key="3">
    <source>
        <dbReference type="ARBA" id="ARBA00023242"/>
    </source>
</evidence>
<dbReference type="OrthoDB" id="442970at2759"/>
<feature type="domain" description="PPIase cyclophilin-type" evidence="8">
    <location>
        <begin position="19"/>
        <end position="173"/>
    </location>
</feature>
<comment type="subcellular location">
    <subcellularLocation>
        <location evidence="1">Nucleus</location>
    </subcellularLocation>
</comment>
<dbReference type="PROSITE" id="PS00170">
    <property type="entry name" value="CSA_PPIASE_1"/>
    <property type="match status" value="1"/>
</dbReference>
<comment type="subunit">
    <text evidence="6">Part of the activated spliceosome B/catalytic step 1 spliceosome, one of the forms of the spliceosome which has a well-formed active site but still cannot catalyze the branching reaction and is composed at least of 52 proteins, the U2, U5 and U6 snRNAs and the pre-mRNA. Recruited during early steps of activated spliceosome B maturation, it is probably one of the first proteins released from this complex as he matures to the spliceosome C complex. Component of the minor spliceosome, which splices U12-type introns.</text>
</comment>
<proteinExistence type="inferred from homology"/>
<evidence type="ECO:0000256" key="6">
    <source>
        <dbReference type="ARBA" id="ARBA00046368"/>
    </source>
</evidence>
<evidence type="ECO:0000313" key="9">
    <source>
        <dbReference type="EMBL" id="CAG9761933.1"/>
    </source>
</evidence>
<dbReference type="PANTHER" id="PTHR45625:SF6">
    <property type="entry name" value="SPLICEOSOME-ASSOCIATED PROTEIN CWC27 HOMOLOG"/>
    <property type="match status" value="1"/>
</dbReference>
<keyword evidence="10" id="KW-1185">Reference proteome</keyword>
<protein>
    <recommendedName>
        <fullName evidence="4">Spliceosome-associated protein CWC27 homolog</fullName>
    </recommendedName>
    <alternativeName>
        <fullName evidence="5">Probable inactive peptidyl-prolyl cis-trans isomerase CWC27 homolog</fullName>
    </alternativeName>
</protein>
<dbReference type="GO" id="GO:0071013">
    <property type="term" value="C:catalytic step 2 spliceosome"/>
    <property type="evidence" value="ECO:0007669"/>
    <property type="project" value="TreeGrafter"/>
</dbReference>
<feature type="region of interest" description="Disordered" evidence="7">
    <location>
        <begin position="446"/>
        <end position="472"/>
    </location>
</feature>
<dbReference type="PROSITE" id="PS50072">
    <property type="entry name" value="CSA_PPIASE_2"/>
    <property type="match status" value="1"/>
</dbReference>
<feature type="region of interest" description="Disordered" evidence="7">
    <location>
        <begin position="199"/>
        <end position="311"/>
    </location>
</feature>
<sequence length="472" mass="54757">MSNIYILEPPTSGKVLLKTTAGDIDIELWSKETPKTCRNFIQLCLEGYYDNTTFHRVVKNFIVQGGDPQGDGTGGESIYGEPFKDEFHQRLRFSRRGLLAMANAGKDDNGSQFFFTLAATPELQNKHTIFGKVVGDTLFNMIKLSEGIIEDETPMYPYKILKTEVLSNPFSDIEPRVKEIQTKEKKKKEKQPGVKNFKLLSFGEEAEEDEEISTRESGKLNSKGKSSHDVLNDPKLSSETQVAPDTKENDDKEEEDTAEQQLESIRKKLKTSHKKTKKVVTKPATKTSQDNDDDAALEDYYLNKDRDEERKKKVEELKKEIQSVKKEYHQNKLKKDADSKEQTEDDKEKSETFKQYKEEVDVYRNRNKSLPRKKAEREQFTLKLLESFKQKLQSVKDKEVEEEEAKEAEKQKNEDLDKEETWLNHKLQFTDSLVLAKDANTKDDDWFEIYDPRNPLNKRRRGETTNTKHTKK</sequence>
<evidence type="ECO:0000256" key="4">
    <source>
        <dbReference type="ARBA" id="ARBA00040027"/>
    </source>
</evidence>
<dbReference type="InterPro" id="IPR029000">
    <property type="entry name" value="Cyclophilin-like_dom_sf"/>
</dbReference>
<feature type="region of interest" description="Disordered" evidence="7">
    <location>
        <begin position="323"/>
        <end position="356"/>
    </location>
</feature>
<feature type="region of interest" description="Disordered" evidence="7">
    <location>
        <begin position="395"/>
        <end position="417"/>
    </location>
</feature>
<dbReference type="CDD" id="cd01925">
    <property type="entry name" value="cyclophilin_CeCYP16-like"/>
    <property type="match status" value="1"/>
</dbReference>
<evidence type="ECO:0000259" key="8">
    <source>
        <dbReference type="PROSITE" id="PS50072"/>
    </source>
</evidence>
<dbReference type="SUPFAM" id="SSF50891">
    <property type="entry name" value="Cyclophilin-like"/>
    <property type="match status" value="1"/>
</dbReference>
<dbReference type="EMBL" id="OU892287">
    <property type="protein sequence ID" value="CAG9761933.1"/>
    <property type="molecule type" value="Genomic_DNA"/>
</dbReference>
<gene>
    <name evidence="9" type="ORF">CEUTPL_LOCUS2623</name>
</gene>
<dbReference type="AlphaFoldDB" id="A0A9N9QEZ6"/>
<feature type="compositionally biased region" description="Basic residues" evidence="7">
    <location>
        <begin position="267"/>
        <end position="280"/>
    </location>
</feature>
<dbReference type="InterPro" id="IPR002130">
    <property type="entry name" value="Cyclophilin-type_PPIase_dom"/>
</dbReference>
<organism evidence="9 10">
    <name type="scientific">Ceutorhynchus assimilis</name>
    <name type="common">cabbage seed weevil</name>
    <dbReference type="NCBI Taxonomy" id="467358"/>
    <lineage>
        <taxon>Eukaryota</taxon>
        <taxon>Metazoa</taxon>
        <taxon>Ecdysozoa</taxon>
        <taxon>Arthropoda</taxon>
        <taxon>Hexapoda</taxon>
        <taxon>Insecta</taxon>
        <taxon>Pterygota</taxon>
        <taxon>Neoptera</taxon>
        <taxon>Endopterygota</taxon>
        <taxon>Coleoptera</taxon>
        <taxon>Polyphaga</taxon>
        <taxon>Cucujiformia</taxon>
        <taxon>Curculionidae</taxon>
        <taxon>Ceutorhynchinae</taxon>
        <taxon>Ceutorhynchus</taxon>
    </lineage>
</organism>
<dbReference type="Pfam" id="PF00160">
    <property type="entry name" value="Pro_isomerase"/>
    <property type="match status" value="1"/>
</dbReference>
<feature type="compositionally biased region" description="Basic and acidic residues" evidence="7">
    <location>
        <begin position="407"/>
        <end position="417"/>
    </location>
</feature>
<comment type="similarity">
    <text evidence="2">Belongs to the cyclophilin-type PPIase family.</text>
</comment>
<evidence type="ECO:0000256" key="1">
    <source>
        <dbReference type="ARBA" id="ARBA00004123"/>
    </source>
</evidence>
<dbReference type="PANTHER" id="PTHR45625">
    <property type="entry name" value="PEPTIDYL-PROLYL CIS-TRANS ISOMERASE-RELATED"/>
    <property type="match status" value="1"/>
</dbReference>
<name>A0A9N9QEZ6_9CUCU</name>
<dbReference type="GO" id="GO:0006457">
    <property type="term" value="P:protein folding"/>
    <property type="evidence" value="ECO:0007669"/>
    <property type="project" value="InterPro"/>
</dbReference>
<dbReference type="PRINTS" id="PR00153">
    <property type="entry name" value="CSAPPISMRASE"/>
</dbReference>
<evidence type="ECO:0000256" key="5">
    <source>
        <dbReference type="ARBA" id="ARBA00042090"/>
    </source>
</evidence>
<dbReference type="Gene3D" id="2.40.100.10">
    <property type="entry name" value="Cyclophilin-like"/>
    <property type="match status" value="1"/>
</dbReference>
<keyword evidence="3" id="KW-0539">Nucleus</keyword>
<evidence type="ECO:0000256" key="2">
    <source>
        <dbReference type="ARBA" id="ARBA00007365"/>
    </source>
</evidence>
<evidence type="ECO:0000313" key="10">
    <source>
        <dbReference type="Proteomes" id="UP001152799"/>
    </source>
</evidence>
<evidence type="ECO:0000256" key="7">
    <source>
        <dbReference type="SAM" id="MobiDB-lite"/>
    </source>
</evidence>
<reference evidence="9" key="1">
    <citation type="submission" date="2022-01" db="EMBL/GenBank/DDBJ databases">
        <authorList>
            <person name="King R."/>
        </authorList>
    </citation>
    <scope>NUCLEOTIDE SEQUENCE</scope>
</reference>